<sequence>MIRLTLVAATLAALTTSAAYAEDRQRAVFAGGCFWCVESDFDKLEGVLETTSGFAGGTVVNPTYRQVTAGGTGHREVVEIVYDGNIVDFETLAEYLLRTIDVTDAGGQFCDRGFGYSSGIYAQTDAQFVASTAVIAELSAELGQPIVTEVVEGGTFYPAEEYHQDYYLKNPLRYRYYRASCGRDRQVERIWGEHAAKIN</sequence>
<dbReference type="RefSeq" id="WP_097928988.1">
    <property type="nucleotide sequence ID" value="NZ_OCTN01000002.1"/>
</dbReference>
<dbReference type="OrthoDB" id="4174719at2"/>
<dbReference type="AlphaFoldDB" id="A0A2C9CQ59"/>
<dbReference type="GO" id="GO:0033744">
    <property type="term" value="F:L-methionine:thioredoxin-disulfide S-oxidoreductase activity"/>
    <property type="evidence" value="ECO:0007669"/>
    <property type="project" value="RHEA"/>
</dbReference>
<keyword evidence="1 4" id="KW-0560">Oxidoreductase</keyword>
<dbReference type="Gene3D" id="3.30.1060.10">
    <property type="entry name" value="Peptide methionine sulphoxide reductase MsrA"/>
    <property type="match status" value="1"/>
</dbReference>
<evidence type="ECO:0000256" key="2">
    <source>
        <dbReference type="ARBA" id="ARBA00047806"/>
    </source>
</evidence>
<comment type="catalytic activity">
    <reaction evidence="2 4">
        <text>L-methionyl-[protein] + [thioredoxin]-disulfide + H2O = L-methionyl-(S)-S-oxide-[protein] + [thioredoxin]-dithiol</text>
        <dbReference type="Rhea" id="RHEA:14217"/>
        <dbReference type="Rhea" id="RHEA-COMP:10698"/>
        <dbReference type="Rhea" id="RHEA-COMP:10700"/>
        <dbReference type="Rhea" id="RHEA-COMP:12313"/>
        <dbReference type="Rhea" id="RHEA-COMP:12315"/>
        <dbReference type="ChEBI" id="CHEBI:15377"/>
        <dbReference type="ChEBI" id="CHEBI:16044"/>
        <dbReference type="ChEBI" id="CHEBI:29950"/>
        <dbReference type="ChEBI" id="CHEBI:44120"/>
        <dbReference type="ChEBI" id="CHEBI:50058"/>
        <dbReference type="EC" id="1.8.4.11"/>
    </reaction>
</comment>
<reference evidence="8" key="1">
    <citation type="submission" date="2017-09" db="EMBL/GenBank/DDBJ databases">
        <authorList>
            <person name="Varghese N."/>
            <person name="Submissions S."/>
        </authorList>
    </citation>
    <scope>NUCLEOTIDE SEQUENCE [LARGE SCALE GENOMIC DNA]</scope>
    <source>
        <strain evidence="8">C7</strain>
    </source>
</reference>
<dbReference type="NCBIfam" id="TIGR00401">
    <property type="entry name" value="msrA"/>
    <property type="match status" value="1"/>
</dbReference>
<comment type="catalytic activity">
    <reaction evidence="3 4">
        <text>[thioredoxin]-disulfide + L-methionine + H2O = L-methionine (S)-S-oxide + [thioredoxin]-dithiol</text>
        <dbReference type="Rhea" id="RHEA:19993"/>
        <dbReference type="Rhea" id="RHEA-COMP:10698"/>
        <dbReference type="Rhea" id="RHEA-COMP:10700"/>
        <dbReference type="ChEBI" id="CHEBI:15377"/>
        <dbReference type="ChEBI" id="CHEBI:29950"/>
        <dbReference type="ChEBI" id="CHEBI:50058"/>
        <dbReference type="ChEBI" id="CHEBI:57844"/>
        <dbReference type="ChEBI" id="CHEBI:58772"/>
        <dbReference type="EC" id="1.8.4.11"/>
    </reaction>
</comment>
<keyword evidence="8" id="KW-1185">Reference proteome</keyword>
<evidence type="ECO:0000259" key="6">
    <source>
        <dbReference type="Pfam" id="PF01625"/>
    </source>
</evidence>
<dbReference type="PANTHER" id="PTHR43774">
    <property type="entry name" value="PEPTIDE METHIONINE SULFOXIDE REDUCTASE"/>
    <property type="match status" value="1"/>
</dbReference>
<proteinExistence type="inferred from homology"/>
<evidence type="ECO:0000256" key="1">
    <source>
        <dbReference type="ARBA" id="ARBA00023002"/>
    </source>
</evidence>
<dbReference type="EMBL" id="OCTN01000002">
    <property type="protein sequence ID" value="SOH93402.1"/>
    <property type="molecule type" value="Genomic_DNA"/>
</dbReference>
<dbReference type="PANTHER" id="PTHR43774:SF1">
    <property type="entry name" value="PEPTIDE METHIONINE SULFOXIDE REDUCTASE MSRA 2"/>
    <property type="match status" value="1"/>
</dbReference>
<dbReference type="InterPro" id="IPR036509">
    <property type="entry name" value="Met_Sox_Rdtase_MsrA_sf"/>
</dbReference>
<comment type="similarity">
    <text evidence="4">Belongs to the MsrA Met sulfoxide reductase family.</text>
</comment>
<evidence type="ECO:0000256" key="3">
    <source>
        <dbReference type="ARBA" id="ARBA00048782"/>
    </source>
</evidence>
<feature type="signal peptide" evidence="5">
    <location>
        <begin position="1"/>
        <end position="21"/>
    </location>
</feature>
<protein>
    <recommendedName>
        <fullName evidence="4">Peptide methionine sulfoxide reductase MsrA</fullName>
        <shortName evidence="4">Protein-methionine-S-oxide reductase</shortName>
        <ecNumber evidence="4">1.8.4.11</ecNumber>
    </recommendedName>
    <alternativeName>
        <fullName evidence="4">Peptide-methionine (S)-S-oxide reductase</fullName>
        <shortName evidence="4">Peptide Met(O) reductase</shortName>
    </alternativeName>
</protein>
<name>A0A2C9CQ59_9RHOB</name>
<evidence type="ECO:0000313" key="8">
    <source>
        <dbReference type="Proteomes" id="UP000220034"/>
    </source>
</evidence>
<gene>
    <name evidence="4" type="primary">msrA</name>
    <name evidence="7" type="ORF">SAMN06273572_10278</name>
</gene>
<evidence type="ECO:0000313" key="7">
    <source>
        <dbReference type="EMBL" id="SOH93402.1"/>
    </source>
</evidence>
<dbReference type="Pfam" id="PF01625">
    <property type="entry name" value="PMSR"/>
    <property type="match status" value="1"/>
</dbReference>
<comment type="function">
    <text evidence="4">Has an important function as a repair enzyme for proteins that have been inactivated by oxidation. Catalyzes the reversible oxidation-reduction of methionine sulfoxide in proteins to methionine.</text>
</comment>
<feature type="chain" id="PRO_5013265532" description="Peptide methionine sulfoxide reductase MsrA" evidence="5">
    <location>
        <begin position="22"/>
        <end position="199"/>
    </location>
</feature>
<dbReference type="SUPFAM" id="SSF55068">
    <property type="entry name" value="Peptide methionine sulfoxide reductase"/>
    <property type="match status" value="1"/>
</dbReference>
<feature type="active site" evidence="4">
    <location>
        <position position="33"/>
    </location>
</feature>
<dbReference type="GO" id="GO:0008113">
    <property type="term" value="F:peptide-methionine (S)-S-oxide reductase activity"/>
    <property type="evidence" value="ECO:0007669"/>
    <property type="project" value="UniProtKB-UniRule"/>
</dbReference>
<evidence type="ECO:0000256" key="5">
    <source>
        <dbReference type="SAM" id="SignalP"/>
    </source>
</evidence>
<organism evidence="7 8">
    <name type="scientific">Pontivivens marinum</name>
    <dbReference type="NCBI Taxonomy" id="1690039"/>
    <lineage>
        <taxon>Bacteria</taxon>
        <taxon>Pseudomonadati</taxon>
        <taxon>Pseudomonadota</taxon>
        <taxon>Alphaproteobacteria</taxon>
        <taxon>Rhodobacterales</taxon>
        <taxon>Paracoccaceae</taxon>
        <taxon>Pontivivens</taxon>
    </lineage>
</organism>
<dbReference type="Proteomes" id="UP000220034">
    <property type="component" value="Unassembled WGS sequence"/>
</dbReference>
<feature type="domain" description="Peptide methionine sulphoxide reductase MsrA" evidence="6">
    <location>
        <begin position="27"/>
        <end position="175"/>
    </location>
</feature>
<dbReference type="EC" id="1.8.4.11" evidence="4"/>
<accession>A0A2C9CQ59</accession>
<dbReference type="HAMAP" id="MF_01401">
    <property type="entry name" value="MsrA"/>
    <property type="match status" value="1"/>
</dbReference>
<dbReference type="InterPro" id="IPR002569">
    <property type="entry name" value="Met_Sox_Rdtase_MsrA_dom"/>
</dbReference>
<keyword evidence="5" id="KW-0732">Signal</keyword>
<evidence type="ECO:0000256" key="4">
    <source>
        <dbReference type="HAMAP-Rule" id="MF_01401"/>
    </source>
</evidence>